<dbReference type="GO" id="GO:0006367">
    <property type="term" value="P:transcription initiation at RNA polymerase II promoter"/>
    <property type="evidence" value="ECO:0007669"/>
    <property type="project" value="InterPro"/>
</dbReference>
<evidence type="ECO:0000256" key="10">
    <source>
        <dbReference type="SAM" id="MobiDB-lite"/>
    </source>
</evidence>
<dbReference type="InterPro" id="IPR036770">
    <property type="entry name" value="Ankyrin_rpt-contain_sf"/>
</dbReference>
<feature type="domain" description="WPP" evidence="11">
    <location>
        <begin position="111"/>
        <end position="158"/>
    </location>
</feature>
<comment type="subcellular location">
    <subcellularLocation>
        <location evidence="2">Cytoplasm</location>
    </subcellularLocation>
    <subcellularLocation>
        <location evidence="1">Nucleus</location>
    </subcellularLocation>
</comment>
<dbReference type="InterPro" id="IPR035935">
    <property type="entry name" value="TFB5-like_sf"/>
</dbReference>
<evidence type="ECO:0000313" key="12">
    <source>
        <dbReference type="EMBL" id="CAD1836377.1"/>
    </source>
</evidence>
<dbReference type="Gene3D" id="1.25.40.20">
    <property type="entry name" value="Ankyrin repeat-containing domain"/>
    <property type="match status" value="1"/>
</dbReference>
<evidence type="ECO:0000256" key="3">
    <source>
        <dbReference type="ARBA" id="ARBA00007470"/>
    </source>
</evidence>
<dbReference type="InterPro" id="IPR025265">
    <property type="entry name" value="WPP_dom"/>
</dbReference>
<dbReference type="GO" id="GO:0005675">
    <property type="term" value="C:transcription factor TFIIH holo complex"/>
    <property type="evidence" value="ECO:0007669"/>
    <property type="project" value="TreeGrafter"/>
</dbReference>
<dbReference type="InterPro" id="IPR009400">
    <property type="entry name" value="TFIIH_TTDA/Tfb5"/>
</dbReference>
<keyword evidence="4" id="KW-0963">Cytoplasm</keyword>
<dbReference type="InterPro" id="IPR038214">
    <property type="entry name" value="WPP_sf"/>
</dbReference>
<dbReference type="Pfam" id="PF06331">
    <property type="entry name" value="Tfb5"/>
    <property type="match status" value="1"/>
</dbReference>
<name>A0A6V7Q0C5_ANACO</name>
<dbReference type="GO" id="GO:0006294">
    <property type="term" value="P:nucleotide-excision repair, preincision complex assembly"/>
    <property type="evidence" value="ECO:0007669"/>
    <property type="project" value="TreeGrafter"/>
</dbReference>
<evidence type="ECO:0000256" key="5">
    <source>
        <dbReference type="ARBA" id="ARBA00022763"/>
    </source>
</evidence>
<keyword evidence="9" id="KW-0539">Nucleus</keyword>
<gene>
    <name evidence="12" type="ORF">CB5_LOCUS19588</name>
</gene>
<keyword evidence="6" id="KW-0805">Transcription regulation</keyword>
<feature type="region of interest" description="Disordered" evidence="10">
    <location>
        <begin position="201"/>
        <end position="232"/>
    </location>
</feature>
<protein>
    <recommendedName>
        <fullName evidence="11">WPP domain-containing protein</fullName>
    </recommendedName>
</protein>
<keyword evidence="5" id="KW-0227">DNA damage</keyword>
<dbReference type="EMBL" id="LR862131">
    <property type="protein sequence ID" value="CAD1836377.1"/>
    <property type="molecule type" value="Genomic_DNA"/>
</dbReference>
<accession>A0A6V7Q0C5</accession>
<evidence type="ECO:0000256" key="2">
    <source>
        <dbReference type="ARBA" id="ARBA00004496"/>
    </source>
</evidence>
<dbReference type="GO" id="GO:0000439">
    <property type="term" value="C:transcription factor TFIIH core complex"/>
    <property type="evidence" value="ECO:0007669"/>
    <property type="project" value="InterPro"/>
</dbReference>
<dbReference type="SUPFAM" id="SSF48403">
    <property type="entry name" value="Ankyrin repeat"/>
    <property type="match status" value="1"/>
</dbReference>
<sequence>MAEEVEDPKLHTAEGAPQSHEDSSGDSPAQPPPAGSAGGGGGAGGGMGASPSASGPRRLGYGGRGRRSQAPHRRGRPQSHEDSSGDSPAQPPPAGSAGGGGGAGGGNGGFSLSIWPPTQRTRDAVIRRLVENLTSSTVLSKRYGVVLADEAEESVRAVQLLLEFGADVEPPGRGPTTPLESAAAAGEALIAELLLARGAQPRRGAGPHPFSSPSSLPAARRTPSEVPRSHIEDRVLHSSEIRTLLVASSASASASASASGGSLQEFLCFKVADAPPPNKAPVNSKDRGANKEYYKWNCNFCLSSAILHKQTGFTWWGTRGRGLRWVGGSMTNLQVQMQSMAVLAAMGLSTGDPLLPSSYFLSIEDLVESGDTLQAIGEPESDYNLVMTILLGLLEDYRGFVSTLNTHRTKPTFEPLRPFMQEEIEVQHCAILSTPPIPFTINSEAFYANRGRGNRGGHGGRYRQGRGLCGRHNSNPGVKSIAVHELSHKLVDRGKMVNAIKGLFISCDIPMAQFIVNLNNSMPPSEKFIVHMLDSTHIFVQPHVAEMIRSKIAEFRDQNSYEKPA</sequence>
<evidence type="ECO:0000256" key="1">
    <source>
        <dbReference type="ARBA" id="ARBA00004123"/>
    </source>
</evidence>
<feature type="region of interest" description="Disordered" evidence="10">
    <location>
        <begin position="1"/>
        <end position="116"/>
    </location>
</feature>
<dbReference type="SUPFAM" id="SSF142897">
    <property type="entry name" value="TFB5-like"/>
    <property type="match status" value="1"/>
</dbReference>
<dbReference type="Gene3D" id="3.30.70.1220">
    <property type="entry name" value="TFB5-like"/>
    <property type="match status" value="1"/>
</dbReference>
<dbReference type="Gene3D" id="1.10.246.200">
    <property type="entry name" value="WPP domain"/>
    <property type="match status" value="1"/>
</dbReference>
<evidence type="ECO:0000256" key="4">
    <source>
        <dbReference type="ARBA" id="ARBA00022490"/>
    </source>
</evidence>
<organism evidence="12">
    <name type="scientific">Ananas comosus var. bracteatus</name>
    <name type="common">red pineapple</name>
    <dbReference type="NCBI Taxonomy" id="296719"/>
    <lineage>
        <taxon>Eukaryota</taxon>
        <taxon>Viridiplantae</taxon>
        <taxon>Streptophyta</taxon>
        <taxon>Embryophyta</taxon>
        <taxon>Tracheophyta</taxon>
        <taxon>Spermatophyta</taxon>
        <taxon>Magnoliopsida</taxon>
        <taxon>Liliopsida</taxon>
        <taxon>Poales</taxon>
        <taxon>Bromeliaceae</taxon>
        <taxon>Bromelioideae</taxon>
        <taxon>Ananas</taxon>
    </lineage>
</organism>
<feature type="compositionally biased region" description="Basic residues" evidence="10">
    <location>
        <begin position="64"/>
        <end position="77"/>
    </location>
</feature>
<keyword evidence="7" id="KW-0804">Transcription</keyword>
<dbReference type="Pfam" id="PF13943">
    <property type="entry name" value="WPP"/>
    <property type="match status" value="1"/>
</dbReference>
<dbReference type="SMART" id="SM01395">
    <property type="entry name" value="Tbf5"/>
    <property type="match status" value="1"/>
</dbReference>
<feature type="compositionally biased region" description="Low complexity" evidence="10">
    <location>
        <begin position="49"/>
        <end position="59"/>
    </location>
</feature>
<feature type="compositionally biased region" description="Gly residues" evidence="10">
    <location>
        <begin position="96"/>
        <end position="109"/>
    </location>
</feature>
<evidence type="ECO:0000259" key="11">
    <source>
        <dbReference type="Pfam" id="PF13943"/>
    </source>
</evidence>
<evidence type="ECO:0000256" key="8">
    <source>
        <dbReference type="ARBA" id="ARBA00023204"/>
    </source>
</evidence>
<reference evidence="12" key="1">
    <citation type="submission" date="2020-07" db="EMBL/GenBank/DDBJ databases">
        <authorList>
            <person name="Lin J."/>
        </authorList>
    </citation>
    <scope>NUCLEOTIDE SEQUENCE</scope>
</reference>
<dbReference type="PANTHER" id="PTHR28580:SF1">
    <property type="entry name" value="GENERAL TRANSCRIPTION FACTOR IIH SUBUNIT 5"/>
    <property type="match status" value="1"/>
</dbReference>
<evidence type="ECO:0000256" key="9">
    <source>
        <dbReference type="ARBA" id="ARBA00023242"/>
    </source>
</evidence>
<proteinExistence type="inferred from homology"/>
<dbReference type="AlphaFoldDB" id="A0A6V7Q0C5"/>
<dbReference type="GO" id="GO:0005737">
    <property type="term" value="C:cytoplasm"/>
    <property type="evidence" value="ECO:0007669"/>
    <property type="project" value="UniProtKB-SubCell"/>
</dbReference>
<keyword evidence="8" id="KW-0234">DNA repair</keyword>
<feature type="compositionally biased region" description="Gly residues" evidence="10">
    <location>
        <begin position="36"/>
        <end position="48"/>
    </location>
</feature>
<dbReference type="FunFam" id="3.30.70.1220:FF:000003">
    <property type="entry name" value="General transcription and DNA repair factor IIH subunit TFB5"/>
    <property type="match status" value="1"/>
</dbReference>
<comment type="similarity">
    <text evidence="3">Belongs to the TFB5 family.</text>
</comment>
<evidence type="ECO:0000256" key="6">
    <source>
        <dbReference type="ARBA" id="ARBA00023015"/>
    </source>
</evidence>
<evidence type="ECO:0000256" key="7">
    <source>
        <dbReference type="ARBA" id="ARBA00023163"/>
    </source>
</evidence>
<dbReference type="PANTHER" id="PTHR28580">
    <property type="entry name" value="GENERAL TRANSCRIPTION FACTOR IIH SUBUNIT 5"/>
    <property type="match status" value="1"/>
</dbReference>